<dbReference type="GO" id="GO:0000976">
    <property type="term" value="F:transcription cis-regulatory region binding"/>
    <property type="evidence" value="ECO:0007669"/>
    <property type="project" value="TreeGrafter"/>
</dbReference>
<feature type="domain" description="HTH tetR-type" evidence="4">
    <location>
        <begin position="25"/>
        <end position="85"/>
    </location>
</feature>
<dbReference type="InterPro" id="IPR001647">
    <property type="entry name" value="HTH_TetR"/>
</dbReference>
<dbReference type="EMBL" id="QQXL01000006">
    <property type="protein sequence ID" value="RKW70006.1"/>
    <property type="molecule type" value="Genomic_DNA"/>
</dbReference>
<evidence type="ECO:0000259" key="4">
    <source>
        <dbReference type="PROSITE" id="PS50977"/>
    </source>
</evidence>
<accession>A0A496PHN6</accession>
<evidence type="ECO:0000313" key="5">
    <source>
        <dbReference type="EMBL" id="RKW70006.1"/>
    </source>
</evidence>
<comment type="caution">
    <text evidence="5">The sequence shown here is derived from an EMBL/GenBank/DDBJ whole genome shotgun (WGS) entry which is preliminary data.</text>
</comment>
<organism evidence="5 6">
    <name type="scientific">Galactobacter caseinivorans</name>
    <dbReference type="NCBI Taxonomy" id="2676123"/>
    <lineage>
        <taxon>Bacteria</taxon>
        <taxon>Bacillati</taxon>
        <taxon>Actinomycetota</taxon>
        <taxon>Actinomycetes</taxon>
        <taxon>Micrococcales</taxon>
        <taxon>Micrococcaceae</taxon>
        <taxon>Galactobacter</taxon>
    </lineage>
</organism>
<dbReference type="Pfam" id="PF00440">
    <property type="entry name" value="TetR_N"/>
    <property type="match status" value="1"/>
</dbReference>
<evidence type="ECO:0000256" key="1">
    <source>
        <dbReference type="ARBA" id="ARBA00023125"/>
    </source>
</evidence>
<keyword evidence="1 2" id="KW-0238">DNA-binding</keyword>
<evidence type="ECO:0000313" key="6">
    <source>
        <dbReference type="Proteomes" id="UP000273119"/>
    </source>
</evidence>
<reference evidence="5 6" key="1">
    <citation type="submission" date="2018-07" db="EMBL/GenBank/DDBJ databases">
        <title>Arthrobacter sp. nov., isolated from raw cow's milk with high bacterial count.</title>
        <authorList>
            <person name="Hahne J."/>
            <person name="Isele D."/>
            <person name="Lipski A."/>
        </authorList>
    </citation>
    <scope>NUCLEOTIDE SEQUENCE [LARGE SCALE GENOMIC DNA]</scope>
    <source>
        <strain evidence="5 6">JZ R-183</strain>
    </source>
</reference>
<dbReference type="InterPro" id="IPR009057">
    <property type="entry name" value="Homeodomain-like_sf"/>
</dbReference>
<keyword evidence="6" id="KW-1185">Reference proteome</keyword>
<dbReference type="Gene3D" id="1.10.357.10">
    <property type="entry name" value="Tetracycline Repressor, domain 2"/>
    <property type="match status" value="1"/>
</dbReference>
<name>A0A496PHN6_9MICC</name>
<protein>
    <submittedName>
        <fullName evidence="5">TetR/AcrR family transcriptional regulator</fullName>
    </submittedName>
</protein>
<feature type="DNA-binding region" description="H-T-H motif" evidence="2">
    <location>
        <begin position="48"/>
        <end position="67"/>
    </location>
</feature>
<dbReference type="AlphaFoldDB" id="A0A496PHN6"/>
<evidence type="ECO:0000256" key="2">
    <source>
        <dbReference type="PROSITE-ProRule" id="PRU00335"/>
    </source>
</evidence>
<dbReference type="PANTHER" id="PTHR30055">
    <property type="entry name" value="HTH-TYPE TRANSCRIPTIONAL REGULATOR RUTR"/>
    <property type="match status" value="1"/>
</dbReference>
<dbReference type="Proteomes" id="UP000273119">
    <property type="component" value="Unassembled WGS sequence"/>
</dbReference>
<gene>
    <name evidence="5" type="ORF">DWQ67_11150</name>
</gene>
<dbReference type="RefSeq" id="WP_121485677.1">
    <property type="nucleotide sequence ID" value="NZ_QQXL01000006.1"/>
</dbReference>
<proteinExistence type="predicted"/>
<dbReference type="PROSITE" id="PS50977">
    <property type="entry name" value="HTH_TETR_2"/>
    <property type="match status" value="1"/>
</dbReference>
<feature type="region of interest" description="Disordered" evidence="3">
    <location>
        <begin position="1"/>
        <end position="24"/>
    </location>
</feature>
<dbReference type="InterPro" id="IPR050109">
    <property type="entry name" value="HTH-type_TetR-like_transc_reg"/>
</dbReference>
<dbReference type="GO" id="GO:0003700">
    <property type="term" value="F:DNA-binding transcription factor activity"/>
    <property type="evidence" value="ECO:0007669"/>
    <property type="project" value="TreeGrafter"/>
</dbReference>
<dbReference type="PANTHER" id="PTHR30055:SF223">
    <property type="entry name" value="HTH-TYPE TRANSCRIPTIONAL REGULATOR UIDR"/>
    <property type="match status" value="1"/>
</dbReference>
<dbReference type="SUPFAM" id="SSF46689">
    <property type="entry name" value="Homeodomain-like"/>
    <property type="match status" value="1"/>
</dbReference>
<feature type="compositionally biased region" description="Basic and acidic residues" evidence="3">
    <location>
        <begin position="9"/>
        <end position="24"/>
    </location>
</feature>
<evidence type="ECO:0000256" key="3">
    <source>
        <dbReference type="SAM" id="MobiDB-lite"/>
    </source>
</evidence>
<sequence>METSGVETDPGREMGAPERKRLSRAERGEQMLHHAREILRHQGSDALTLARVAETAGVTKPIAYDHFGTRGGLLLRLYEQYEEEQCSVLERFIAQHQPHGAGAGHEAARLAAGQLAQSYISCALTQGRELPGVAAALDGDPNLRERRREIDARYTELVVALLGPHTPSGAMDPSLLEGILGAARAVSDGAVSGRVSEAEATAALTTLVAGSLGVGVR</sequence>